<evidence type="ECO:0000313" key="2">
    <source>
        <dbReference type="EMBL" id="MDF8370989.1"/>
    </source>
</evidence>
<evidence type="ECO:0000313" key="3">
    <source>
        <dbReference type="Proteomes" id="UP001215461"/>
    </source>
</evidence>
<protein>
    <recommendedName>
        <fullName evidence="4">Cell wall-active antibiotics response LiaF-like C-terminal domain-containing protein</fullName>
    </recommendedName>
</protein>
<proteinExistence type="predicted"/>
<evidence type="ECO:0000256" key="1">
    <source>
        <dbReference type="SAM" id="Phobius"/>
    </source>
</evidence>
<keyword evidence="1" id="KW-0472">Membrane</keyword>
<dbReference type="EMBL" id="JAANXN010000005">
    <property type="protein sequence ID" value="MDF8370989.1"/>
    <property type="molecule type" value="Genomic_DNA"/>
</dbReference>
<feature type="transmembrane region" description="Helical" evidence="1">
    <location>
        <begin position="36"/>
        <end position="69"/>
    </location>
</feature>
<evidence type="ECO:0008006" key="4">
    <source>
        <dbReference type="Google" id="ProtNLM"/>
    </source>
</evidence>
<accession>A0ABD4XI56</accession>
<gene>
    <name evidence="2" type="ORF">G9403_04845</name>
</gene>
<reference evidence="2 3" key="1">
    <citation type="submission" date="2020-03" db="EMBL/GenBank/DDBJ databases">
        <title>Comparative genomics of Weissella paramesenteroides.</title>
        <authorList>
            <person name="Kant R."/>
            <person name="Takala T."/>
            <person name="Saris P."/>
        </authorList>
    </citation>
    <scope>NUCLEOTIDE SEQUENCE [LARGE SCALE GENOMIC DNA]</scope>
    <source>
        <strain evidence="2 3">SJ27-4</strain>
    </source>
</reference>
<sequence>MKKGRWFWGSFALIGAAILLGSQLGWFTYSYSPWTLIFTLFLAATFITSLVSLWISGVVFSLAALSIVYASALGIAHISVWMIILIAILVNIGLSLIFHPWIAKHHRKRMMSYHHGSHYFEENIHSRHFNAHTNEDTDTALYFVDKVTSSTRYLHNKQLEQVTFEVSLGDLKAYFDDVVPAQSDLVINLNVSMGQAELFIPKDWQVSNELEYTMGTVNVPDSVISDVEGITVHLRGQVSFGQVNVHYI</sequence>
<keyword evidence="1" id="KW-1133">Transmembrane helix</keyword>
<name>A0ABD4XI56_WEIPA</name>
<feature type="transmembrane region" description="Helical" evidence="1">
    <location>
        <begin position="6"/>
        <end position="29"/>
    </location>
</feature>
<comment type="caution">
    <text evidence="2">The sequence shown here is derived from an EMBL/GenBank/DDBJ whole genome shotgun (WGS) entry which is preliminary data.</text>
</comment>
<dbReference type="RefSeq" id="WP_251939320.1">
    <property type="nucleotide sequence ID" value="NZ_CAXLJE010000007.1"/>
</dbReference>
<keyword evidence="1" id="KW-0812">Transmembrane</keyword>
<dbReference type="Proteomes" id="UP001215461">
    <property type="component" value="Unassembled WGS sequence"/>
</dbReference>
<organism evidence="2 3">
    <name type="scientific">Weissella paramesenteroides</name>
    <name type="common">Leuconostoc paramesenteroides</name>
    <dbReference type="NCBI Taxonomy" id="1249"/>
    <lineage>
        <taxon>Bacteria</taxon>
        <taxon>Bacillati</taxon>
        <taxon>Bacillota</taxon>
        <taxon>Bacilli</taxon>
        <taxon>Lactobacillales</taxon>
        <taxon>Lactobacillaceae</taxon>
        <taxon>Weissella</taxon>
    </lineage>
</organism>
<dbReference type="AlphaFoldDB" id="A0ABD4XI56"/>
<feature type="transmembrane region" description="Helical" evidence="1">
    <location>
        <begin position="75"/>
        <end position="102"/>
    </location>
</feature>